<reference evidence="12" key="1">
    <citation type="submission" date="2021-04" db="EMBL/GenBank/DDBJ databases">
        <authorList>
            <person name="Cornetti L."/>
        </authorList>
    </citation>
    <scope>NUCLEOTIDE SEQUENCE</scope>
</reference>
<keyword evidence="3 10" id="KW-0227">DNA damage</keyword>
<dbReference type="GO" id="GO:0003690">
    <property type="term" value="F:double-stranded DNA binding"/>
    <property type="evidence" value="ECO:0007669"/>
    <property type="project" value="TreeGrafter"/>
</dbReference>
<name>A0A9N6WRN8_9CRUS</name>
<dbReference type="NCBIfam" id="TIGR00625">
    <property type="entry name" value="tfb2"/>
    <property type="match status" value="1"/>
</dbReference>
<comment type="subunit">
    <text evidence="8">Component of the 7-subunit TFIIH core complex composed of XPB/ERCC3, XPD/ERCC2, GTF2H1, GTF2H2, GTF2H3, GTF2H4 and GTF2H5, which is active in NER. The core complex associates with the 3-subunit CDK-activating kinase (CAK) module composed of CCNH/cyclin H, CDK7 and MNAT1 to form the 10-subunit holoenzyme (holo-TFIIH) active in transcription. Part of TBP-based Pol II pre-initiation complex (PIC), in which Pol II core assembles with general transcription factors and other specific initiation factors including GTF2E1, GTF2E2, GTF2F1, GTF2F2, TCEA1, ERCC2, ERCC3, GTF2H2, GTF2H3, GTF2H4, GTF2H5, GTF2A1, GTF2A2, GTF2B and TBP; this large multi-subunit PIC complex mediates DNA unwinding and targets Pol II core to the transcription start site where the first phosphodiester bond forms.</text>
</comment>
<dbReference type="EMBL" id="OC985796">
    <property type="protein sequence ID" value="CAG4642451.1"/>
    <property type="molecule type" value="Genomic_DNA"/>
</dbReference>
<organism evidence="12">
    <name type="scientific">Evadne anonyx</name>
    <dbReference type="NCBI Taxonomy" id="141404"/>
    <lineage>
        <taxon>Eukaryota</taxon>
        <taxon>Metazoa</taxon>
        <taxon>Ecdysozoa</taxon>
        <taxon>Arthropoda</taxon>
        <taxon>Crustacea</taxon>
        <taxon>Branchiopoda</taxon>
        <taxon>Diplostraca</taxon>
        <taxon>Cladocera</taxon>
        <taxon>Onychopoda</taxon>
        <taxon>Podonidae</taxon>
        <taxon>Evadne</taxon>
    </lineage>
</organism>
<evidence type="ECO:0000256" key="4">
    <source>
        <dbReference type="ARBA" id="ARBA00023015"/>
    </source>
</evidence>
<dbReference type="PANTHER" id="PTHR13152">
    <property type="entry name" value="TFIIH, POLYPEPTIDE 4"/>
    <property type="match status" value="1"/>
</dbReference>
<keyword evidence="6 10" id="KW-0234">DNA repair</keyword>
<dbReference type="GO" id="GO:0006289">
    <property type="term" value="P:nucleotide-excision repair"/>
    <property type="evidence" value="ECO:0007669"/>
    <property type="project" value="InterPro"/>
</dbReference>
<dbReference type="GO" id="GO:0001671">
    <property type="term" value="F:ATPase activator activity"/>
    <property type="evidence" value="ECO:0007669"/>
    <property type="project" value="InterPro"/>
</dbReference>
<proteinExistence type="inferred from homology"/>
<evidence type="ECO:0000256" key="10">
    <source>
        <dbReference type="RuleBase" id="RU364024"/>
    </source>
</evidence>
<evidence type="ECO:0000256" key="3">
    <source>
        <dbReference type="ARBA" id="ARBA00022763"/>
    </source>
</evidence>
<dbReference type="Pfam" id="PF18307">
    <property type="entry name" value="Tfb2_C"/>
    <property type="match status" value="1"/>
</dbReference>
<evidence type="ECO:0000256" key="5">
    <source>
        <dbReference type="ARBA" id="ARBA00023163"/>
    </source>
</evidence>
<dbReference type="FunFam" id="3.30.70.2610:FF:000001">
    <property type="entry name" value="General transcription factor IIH subunit 4"/>
    <property type="match status" value="1"/>
</dbReference>
<evidence type="ECO:0000256" key="6">
    <source>
        <dbReference type="ARBA" id="ARBA00023204"/>
    </source>
</evidence>
<dbReference type="AlphaFoldDB" id="A0A9N6WRN8"/>
<comment type="similarity">
    <text evidence="2 10">Belongs to the TFB2 family.</text>
</comment>
<keyword evidence="7 10" id="KW-0539">Nucleus</keyword>
<evidence type="ECO:0000256" key="9">
    <source>
        <dbReference type="ARBA" id="ARBA00070130"/>
    </source>
</evidence>
<dbReference type="Gene3D" id="3.30.70.2610">
    <property type="match status" value="1"/>
</dbReference>
<evidence type="ECO:0000256" key="2">
    <source>
        <dbReference type="ARBA" id="ARBA00007132"/>
    </source>
</evidence>
<evidence type="ECO:0000256" key="7">
    <source>
        <dbReference type="ARBA" id="ARBA00023242"/>
    </source>
</evidence>
<comment type="subcellular location">
    <subcellularLocation>
        <location evidence="1 10">Nucleus</location>
    </subcellularLocation>
</comment>
<dbReference type="GO" id="GO:0006366">
    <property type="term" value="P:transcription by RNA polymerase II"/>
    <property type="evidence" value="ECO:0007669"/>
    <property type="project" value="UniProtKB-ARBA"/>
</dbReference>
<dbReference type="InterPro" id="IPR004598">
    <property type="entry name" value="TFIIH_p52/Tfb2"/>
</dbReference>
<keyword evidence="5 10" id="KW-0804">Transcription</keyword>
<evidence type="ECO:0000256" key="8">
    <source>
        <dbReference type="ARBA" id="ARBA00064576"/>
    </source>
</evidence>
<evidence type="ECO:0000256" key="1">
    <source>
        <dbReference type="ARBA" id="ARBA00004123"/>
    </source>
</evidence>
<sequence length="462" mass="52610">MTSQQKSLSCKDLHCYLKTLSPGLLDRLYNHPATCLAVFRELPELSRHYIMRLLFVDQAVPQAIIGSWVSSNNSKEHSGVVQLLTDLQVWRAVAMPGGLPGWLLNPTFRKNLKGALLGGGTEWCMKLPTDEDPKVKDIAFLDEYALERWECVLHYMVGSHQPERLSDDALRILYHAGLMKKENGENTPSITKDGFQFLLMDTSAQVWYFMLQYLDTASSISLDLVECLGFLFQLSFSTLGQDYSTDNMSESLLKFLQHLREFGLVYQRKRKNGRFYPTRLALDIASGPNKSTLGAMQSANSNAGYIVVETNYRVYAYTDSSLQVALLALFSDLMYRFPNLVVGLISRESVRQALKSGITAEQIVSFLRQHAHSECFKELPSLPPTIADQIKLWALERDRFNFSEGVLYNQFLSQSDFEVLKNHAQELGVLVWHNTPRRTMVVTKNGHDDVRRFWKKHSKGSM</sequence>
<accession>A0A9N6WRN8</accession>
<keyword evidence="4 10" id="KW-0805">Transcription regulation</keyword>
<evidence type="ECO:0000259" key="11">
    <source>
        <dbReference type="Pfam" id="PF18307"/>
    </source>
</evidence>
<dbReference type="PANTHER" id="PTHR13152:SF0">
    <property type="entry name" value="GENERAL TRANSCRIPTION FACTOR IIH SUBUNIT 4"/>
    <property type="match status" value="1"/>
</dbReference>
<dbReference type="GO" id="GO:0000439">
    <property type="term" value="C:transcription factor TFIIH core complex"/>
    <property type="evidence" value="ECO:0007669"/>
    <property type="project" value="InterPro"/>
</dbReference>
<dbReference type="Pfam" id="PF03849">
    <property type="entry name" value="Tfb2"/>
    <property type="match status" value="1"/>
</dbReference>
<gene>
    <name evidence="12" type="primary">EOG090X04KD</name>
</gene>
<feature type="domain" description="Transcription factor Tfb2 C-terminal" evidence="11">
    <location>
        <begin position="388"/>
        <end position="455"/>
    </location>
</feature>
<evidence type="ECO:0000313" key="12">
    <source>
        <dbReference type="EMBL" id="CAG4642451.1"/>
    </source>
</evidence>
<comment type="function">
    <text evidence="10">Component of the general transcription and DNA repair factor IIH (TFIIH) core complex which is involved in general and transcription-coupled nucleotide excision repair (NER) of damaged DNA.</text>
</comment>
<protein>
    <recommendedName>
        <fullName evidence="9 10">General transcription factor IIH subunit 4</fullName>
    </recommendedName>
</protein>
<dbReference type="InterPro" id="IPR040662">
    <property type="entry name" value="Tfb2_C"/>
</dbReference>
<dbReference type="GO" id="GO:0005675">
    <property type="term" value="C:transcription factor TFIIH holo complex"/>
    <property type="evidence" value="ECO:0007669"/>
    <property type="project" value="TreeGrafter"/>
</dbReference>